<gene>
    <name evidence="1" type="ORF">SAMN05216361_2839</name>
</gene>
<dbReference type="EMBL" id="FQWD01000004">
    <property type="protein sequence ID" value="SHG70085.1"/>
    <property type="molecule type" value="Genomic_DNA"/>
</dbReference>
<evidence type="ECO:0008006" key="3">
    <source>
        <dbReference type="Google" id="ProtNLM"/>
    </source>
</evidence>
<name>A0A1M5LYJ3_9ALTE</name>
<protein>
    <recommendedName>
        <fullName evidence="3">Phosphate ABC transporter substrate-binding protein</fullName>
    </recommendedName>
</protein>
<sequence>MRYFMKLSLVLVCWGAIGSGESVAESRDVVVVANVENKDIRLDKREVRNLFMGNTIDVVLEPVSLPPETLTRAVFNTKIIGLTESRIQSYWSQMRFSGRSKPPKEMQDVENLLAYISTHKGTVAFFPADVPIPDHLTVVYQTRQ</sequence>
<dbReference type="SUPFAM" id="SSF53850">
    <property type="entry name" value="Periplasmic binding protein-like II"/>
    <property type="match status" value="1"/>
</dbReference>
<dbReference type="RefSeq" id="WP_139241581.1">
    <property type="nucleotide sequence ID" value="NZ_FQWD01000004.1"/>
</dbReference>
<accession>A0A1M5LYJ3</accession>
<organism evidence="1 2">
    <name type="scientific">Marisediminitalea aggregata</name>
    <dbReference type="NCBI Taxonomy" id="634436"/>
    <lineage>
        <taxon>Bacteria</taxon>
        <taxon>Pseudomonadati</taxon>
        <taxon>Pseudomonadota</taxon>
        <taxon>Gammaproteobacteria</taxon>
        <taxon>Alteromonadales</taxon>
        <taxon>Alteromonadaceae</taxon>
        <taxon>Marisediminitalea</taxon>
    </lineage>
</organism>
<keyword evidence="2" id="KW-1185">Reference proteome</keyword>
<dbReference type="Proteomes" id="UP000184520">
    <property type="component" value="Unassembled WGS sequence"/>
</dbReference>
<reference evidence="2" key="1">
    <citation type="submission" date="2016-11" db="EMBL/GenBank/DDBJ databases">
        <authorList>
            <person name="Varghese N."/>
            <person name="Submissions S."/>
        </authorList>
    </citation>
    <scope>NUCLEOTIDE SEQUENCE [LARGE SCALE GENOMIC DNA]</scope>
    <source>
        <strain evidence="2">CGMCC 1.8995</strain>
    </source>
</reference>
<dbReference type="AlphaFoldDB" id="A0A1M5LYJ3"/>
<dbReference type="OrthoDB" id="5368544at2"/>
<proteinExistence type="predicted"/>
<evidence type="ECO:0000313" key="1">
    <source>
        <dbReference type="EMBL" id="SHG70085.1"/>
    </source>
</evidence>
<dbReference type="STRING" id="634436.SAMN05216361_2839"/>
<evidence type="ECO:0000313" key="2">
    <source>
        <dbReference type="Proteomes" id="UP000184520"/>
    </source>
</evidence>